<accession>A0A9Q1FV54</accession>
<feature type="region of interest" description="Disordered" evidence="1">
    <location>
        <begin position="95"/>
        <end position="115"/>
    </location>
</feature>
<evidence type="ECO:0000313" key="2">
    <source>
        <dbReference type="EMBL" id="KAJ8368255.1"/>
    </source>
</evidence>
<dbReference type="GO" id="GO:0070286">
    <property type="term" value="P:axonemal dynein complex assembly"/>
    <property type="evidence" value="ECO:0007669"/>
    <property type="project" value="TreeGrafter"/>
</dbReference>
<protein>
    <submittedName>
        <fullName evidence="2">Uncharacterized protein</fullName>
    </submittedName>
</protein>
<organism evidence="2 3">
    <name type="scientific">Synaphobranchus kaupii</name>
    <name type="common">Kaup's arrowtooth eel</name>
    <dbReference type="NCBI Taxonomy" id="118154"/>
    <lineage>
        <taxon>Eukaryota</taxon>
        <taxon>Metazoa</taxon>
        <taxon>Chordata</taxon>
        <taxon>Craniata</taxon>
        <taxon>Vertebrata</taxon>
        <taxon>Euteleostomi</taxon>
        <taxon>Actinopterygii</taxon>
        <taxon>Neopterygii</taxon>
        <taxon>Teleostei</taxon>
        <taxon>Anguilliformes</taxon>
        <taxon>Synaphobranchidae</taxon>
        <taxon>Synaphobranchus</taxon>
    </lineage>
</organism>
<feature type="region of interest" description="Disordered" evidence="1">
    <location>
        <begin position="62"/>
        <end position="83"/>
    </location>
</feature>
<dbReference type="AlphaFoldDB" id="A0A9Q1FV54"/>
<dbReference type="GO" id="GO:0005813">
    <property type="term" value="C:centrosome"/>
    <property type="evidence" value="ECO:0007669"/>
    <property type="project" value="TreeGrafter"/>
</dbReference>
<dbReference type="InterPro" id="IPR043195">
    <property type="entry name" value="TTC12"/>
</dbReference>
<comment type="caution">
    <text evidence="2">The sequence shown here is derived from an EMBL/GenBank/DDBJ whole genome shotgun (WGS) entry which is preliminary data.</text>
</comment>
<feature type="compositionally biased region" description="Polar residues" evidence="1">
    <location>
        <begin position="62"/>
        <end position="71"/>
    </location>
</feature>
<dbReference type="PANTHER" id="PTHR46540">
    <property type="entry name" value="TETRATRICOPEPTIDE REPEAT PROTEIN 12"/>
    <property type="match status" value="1"/>
</dbReference>
<reference evidence="2" key="1">
    <citation type="journal article" date="2023" name="Science">
        <title>Genome structures resolve the early diversification of teleost fishes.</title>
        <authorList>
            <person name="Parey E."/>
            <person name="Louis A."/>
            <person name="Montfort J."/>
            <person name="Bouchez O."/>
            <person name="Roques C."/>
            <person name="Iampietro C."/>
            <person name="Lluch J."/>
            <person name="Castinel A."/>
            <person name="Donnadieu C."/>
            <person name="Desvignes T."/>
            <person name="Floi Bucao C."/>
            <person name="Jouanno E."/>
            <person name="Wen M."/>
            <person name="Mejri S."/>
            <person name="Dirks R."/>
            <person name="Jansen H."/>
            <person name="Henkel C."/>
            <person name="Chen W.J."/>
            <person name="Zahm M."/>
            <person name="Cabau C."/>
            <person name="Klopp C."/>
            <person name="Thompson A.W."/>
            <person name="Robinson-Rechavi M."/>
            <person name="Braasch I."/>
            <person name="Lecointre G."/>
            <person name="Bobe J."/>
            <person name="Postlethwait J.H."/>
            <person name="Berthelot C."/>
            <person name="Roest Crollius H."/>
            <person name="Guiguen Y."/>
        </authorList>
    </citation>
    <scope>NUCLEOTIDE SEQUENCE</scope>
    <source>
        <strain evidence="2">WJC10195</strain>
    </source>
</reference>
<dbReference type="Proteomes" id="UP001152622">
    <property type="component" value="Chromosome 3"/>
</dbReference>
<feature type="compositionally biased region" description="Basic and acidic residues" evidence="1">
    <location>
        <begin position="95"/>
        <end position="107"/>
    </location>
</feature>
<keyword evidence="3" id="KW-1185">Reference proteome</keyword>
<sequence length="115" mass="13020">MSKQRGDLEKFLKNVDEISTLVKELNSSSECCQKKAIENSDRLLASWKQEEPSKTQLNRTVINTKSPQHDTAPTGLKNDSDMSSVNFMKILEKDAEDRAERRKKNEEIAYGASSV</sequence>
<dbReference type="EMBL" id="JAINUF010000003">
    <property type="protein sequence ID" value="KAJ8368255.1"/>
    <property type="molecule type" value="Genomic_DNA"/>
</dbReference>
<dbReference type="OrthoDB" id="629492at2759"/>
<name>A0A9Q1FV54_SYNKA</name>
<evidence type="ECO:0000256" key="1">
    <source>
        <dbReference type="SAM" id="MobiDB-lite"/>
    </source>
</evidence>
<dbReference type="GO" id="GO:0005737">
    <property type="term" value="C:cytoplasm"/>
    <property type="evidence" value="ECO:0007669"/>
    <property type="project" value="TreeGrafter"/>
</dbReference>
<evidence type="ECO:0000313" key="3">
    <source>
        <dbReference type="Proteomes" id="UP001152622"/>
    </source>
</evidence>
<proteinExistence type="predicted"/>
<gene>
    <name evidence="2" type="ORF">SKAU_G00082830</name>
</gene>
<dbReference type="PANTHER" id="PTHR46540:SF1">
    <property type="entry name" value="TETRATRICOPEPTIDE REPEAT PROTEIN 12"/>
    <property type="match status" value="1"/>
</dbReference>
<dbReference type="GO" id="GO:0007288">
    <property type="term" value="P:sperm axoneme assembly"/>
    <property type="evidence" value="ECO:0007669"/>
    <property type="project" value="TreeGrafter"/>
</dbReference>